<dbReference type="GO" id="GO:0006313">
    <property type="term" value="P:DNA transposition"/>
    <property type="evidence" value="ECO:0007669"/>
    <property type="project" value="InterPro"/>
</dbReference>
<feature type="domain" description="Transposase IS110-like N-terminal" evidence="1">
    <location>
        <begin position="7"/>
        <end position="150"/>
    </location>
</feature>
<dbReference type="EMBL" id="LQRT01000009">
    <property type="protein sequence ID" value="KZS40975.1"/>
    <property type="molecule type" value="Genomic_DNA"/>
</dbReference>
<sequence>MNFKNVIGIDISKNTIDVCNHLDQKNDQFSNSKKGLQNFYLWVKSSKNEIEDVLFVYEHTGMYSHLITEFLTDKECHYHIAPALDIKRSMGITRGKDDVIDAKRIALYGYRLKDEITPTKSYSKSITQLKSLMSLKAKLIKQRAAYKGTLSEQKNIYKTKDFKIIFEVQEKMIHYITKQIKTLEYQILEVIKSQEALKQSLKLILSIKGVGMQMATTMIIATENFTKFKNWRKFASYCGVAPFPYQSGTSVKGRNKVSQLANKKIKVLIHMCSMVAIQHNPEMKKYYERRIEIGKNKMSTINIIRNKLIARIFAVIDRQTPYVDTMKFA</sequence>
<dbReference type="AlphaFoldDB" id="A0A163B1D1"/>
<dbReference type="Proteomes" id="UP000076715">
    <property type="component" value="Unassembled WGS sequence"/>
</dbReference>
<dbReference type="PANTHER" id="PTHR33055">
    <property type="entry name" value="TRANSPOSASE FOR INSERTION SEQUENCE ELEMENT IS1111A"/>
    <property type="match status" value="1"/>
</dbReference>
<dbReference type="GO" id="GO:0003677">
    <property type="term" value="F:DNA binding"/>
    <property type="evidence" value="ECO:0007669"/>
    <property type="project" value="InterPro"/>
</dbReference>
<organism evidence="3 4">
    <name type="scientific">Aquimarina aggregata</name>
    <dbReference type="NCBI Taxonomy" id="1642818"/>
    <lineage>
        <taxon>Bacteria</taxon>
        <taxon>Pseudomonadati</taxon>
        <taxon>Bacteroidota</taxon>
        <taxon>Flavobacteriia</taxon>
        <taxon>Flavobacteriales</taxon>
        <taxon>Flavobacteriaceae</taxon>
        <taxon>Aquimarina</taxon>
    </lineage>
</organism>
<reference evidence="3 4" key="1">
    <citation type="submission" date="2016-01" db="EMBL/GenBank/DDBJ databases">
        <title>The draft genome sequence of Aquimarina sp. RZW4-3-2.</title>
        <authorList>
            <person name="Wang Y."/>
        </authorList>
    </citation>
    <scope>NUCLEOTIDE SEQUENCE [LARGE SCALE GENOMIC DNA]</scope>
    <source>
        <strain evidence="3 4">RZW4-3-2</strain>
    </source>
</reference>
<evidence type="ECO:0000259" key="1">
    <source>
        <dbReference type="Pfam" id="PF01548"/>
    </source>
</evidence>
<dbReference type="RefSeq" id="WP_066313296.1">
    <property type="nucleotide sequence ID" value="NZ_LQRT01000009.1"/>
</dbReference>
<keyword evidence="4" id="KW-1185">Reference proteome</keyword>
<proteinExistence type="predicted"/>
<dbReference type="OrthoDB" id="964423at2"/>
<dbReference type="InterPro" id="IPR003346">
    <property type="entry name" value="Transposase_20"/>
</dbReference>
<accession>A0A163B1D1</accession>
<dbReference type="Pfam" id="PF02371">
    <property type="entry name" value="Transposase_20"/>
    <property type="match status" value="1"/>
</dbReference>
<feature type="domain" description="Transposase IS116/IS110/IS902 C-terminal" evidence="2">
    <location>
        <begin position="202"/>
        <end position="288"/>
    </location>
</feature>
<dbReference type="NCBIfam" id="NF033542">
    <property type="entry name" value="transpos_IS110"/>
    <property type="match status" value="1"/>
</dbReference>
<evidence type="ECO:0000259" key="2">
    <source>
        <dbReference type="Pfam" id="PF02371"/>
    </source>
</evidence>
<evidence type="ECO:0000313" key="3">
    <source>
        <dbReference type="EMBL" id="KZS40975.1"/>
    </source>
</evidence>
<dbReference type="Pfam" id="PF01548">
    <property type="entry name" value="DEDD_Tnp_IS110"/>
    <property type="match status" value="1"/>
</dbReference>
<dbReference type="InterPro" id="IPR002525">
    <property type="entry name" value="Transp_IS110-like_N"/>
</dbReference>
<evidence type="ECO:0000313" key="4">
    <source>
        <dbReference type="Proteomes" id="UP000076715"/>
    </source>
</evidence>
<dbReference type="GO" id="GO:0004803">
    <property type="term" value="F:transposase activity"/>
    <property type="evidence" value="ECO:0007669"/>
    <property type="project" value="InterPro"/>
</dbReference>
<dbReference type="InterPro" id="IPR047650">
    <property type="entry name" value="Transpos_IS110"/>
</dbReference>
<dbReference type="PANTHER" id="PTHR33055:SF3">
    <property type="entry name" value="PUTATIVE TRANSPOSASE FOR IS117-RELATED"/>
    <property type="match status" value="1"/>
</dbReference>
<protein>
    <submittedName>
        <fullName evidence="3">Transposase</fullName>
    </submittedName>
</protein>
<comment type="caution">
    <text evidence="3">The sequence shown here is derived from an EMBL/GenBank/DDBJ whole genome shotgun (WGS) entry which is preliminary data.</text>
</comment>
<gene>
    <name evidence="3" type="ORF">AWE51_24165</name>
</gene>
<name>A0A163B1D1_9FLAO</name>